<dbReference type="Proteomes" id="UP001140234">
    <property type="component" value="Unassembled WGS sequence"/>
</dbReference>
<keyword evidence="2" id="KW-1185">Reference proteome</keyword>
<sequence length="388" mass="42244">MYTLNSDSEVEEIAPQPAPRPRAVRRPVPVRTASSGAPGPGGSGAAAGASDDSDDDDFFRWRRRPPAPPAAESVGGAAESLGASVMREEAAAPPSLECLSDACSTGSAGAAAEDTGLHAKRKSPDSDSESEPEVQLPRSRSVSLTPPPFQRPPADAHSAQSGLEEGIYVGDSDSEQSAERVQPRARRHITDISSLDPALQAVLMSGEAGERAGGSAPMARPEFGDGLQARGSLSPAPARTRAGGVLEKVQVEFQFAFDDEFLNTELPRFWEAKRWRRIKIHERAKVTKKLNEHIAVIVFMCDTMDKALRAYSATFVLDVLAMDPVLMNRTMRVFPMSTMASLGDKLAHYITVFPRSVYNRVREREALERAREMEQSRRHLEAVRQLEQ</sequence>
<protein>
    <submittedName>
        <fullName evidence="1">Uncharacterized protein</fullName>
    </submittedName>
</protein>
<accession>A0ACC1K067</accession>
<proteinExistence type="predicted"/>
<comment type="caution">
    <text evidence="1">The sequence shown here is derived from an EMBL/GenBank/DDBJ whole genome shotgun (WGS) entry which is preliminary data.</text>
</comment>
<feature type="non-terminal residue" evidence="1">
    <location>
        <position position="388"/>
    </location>
</feature>
<dbReference type="EMBL" id="JANBUJ010000716">
    <property type="protein sequence ID" value="KAJ2770507.1"/>
    <property type="molecule type" value="Genomic_DNA"/>
</dbReference>
<name>A0ACC1K067_9FUNG</name>
<evidence type="ECO:0000313" key="2">
    <source>
        <dbReference type="Proteomes" id="UP001140234"/>
    </source>
</evidence>
<gene>
    <name evidence="1" type="ORF">IWQ57_002631</name>
</gene>
<reference evidence="1" key="1">
    <citation type="submission" date="2022-07" db="EMBL/GenBank/DDBJ databases">
        <title>Phylogenomic reconstructions and comparative analyses of Kickxellomycotina fungi.</title>
        <authorList>
            <person name="Reynolds N.K."/>
            <person name="Stajich J.E."/>
            <person name="Barry K."/>
            <person name="Grigoriev I.V."/>
            <person name="Crous P."/>
            <person name="Smith M.E."/>
        </authorList>
    </citation>
    <scope>NUCLEOTIDE SEQUENCE</scope>
    <source>
        <strain evidence="1">CBS 109366</strain>
    </source>
</reference>
<organism evidence="1 2">
    <name type="scientific">Coemansia nantahalensis</name>
    <dbReference type="NCBI Taxonomy" id="2789366"/>
    <lineage>
        <taxon>Eukaryota</taxon>
        <taxon>Fungi</taxon>
        <taxon>Fungi incertae sedis</taxon>
        <taxon>Zoopagomycota</taxon>
        <taxon>Kickxellomycotina</taxon>
        <taxon>Kickxellomycetes</taxon>
        <taxon>Kickxellales</taxon>
        <taxon>Kickxellaceae</taxon>
        <taxon>Coemansia</taxon>
    </lineage>
</organism>
<evidence type="ECO:0000313" key="1">
    <source>
        <dbReference type="EMBL" id="KAJ2770507.1"/>
    </source>
</evidence>